<dbReference type="RefSeq" id="WP_158035165.1">
    <property type="nucleotide sequence ID" value="NZ_BAAAZV010000007.1"/>
</dbReference>
<comment type="caution">
    <text evidence="1">The sequence shown here is derived from an EMBL/GenBank/DDBJ whole genome shotgun (WGS) entry which is preliminary data.</text>
</comment>
<dbReference type="Pfam" id="PF13459">
    <property type="entry name" value="Fer4_15"/>
    <property type="match status" value="1"/>
</dbReference>
<gene>
    <name evidence="1" type="ORF">F8O02_00075</name>
</gene>
<evidence type="ECO:0000313" key="1">
    <source>
        <dbReference type="EMBL" id="KAB1633386.1"/>
    </source>
</evidence>
<name>A0A7C8BSR7_9MICO</name>
<sequence length="85" mass="9336">MTRNQAALTLHIDWSKCDGRGLCAELLHERIRRDEWGYPVVRGGNDDPVPAPLTSAAVKAVRACPLAALHLVRMTRDGAPHGRRA</sequence>
<organism evidence="1 2">
    <name type="scientific">Pseudoclavibacter caeni</name>
    <dbReference type="NCBI Taxonomy" id="908846"/>
    <lineage>
        <taxon>Bacteria</taxon>
        <taxon>Bacillati</taxon>
        <taxon>Actinomycetota</taxon>
        <taxon>Actinomycetes</taxon>
        <taxon>Micrococcales</taxon>
        <taxon>Microbacteriaceae</taxon>
        <taxon>Pseudoclavibacter</taxon>
    </lineage>
</organism>
<evidence type="ECO:0000313" key="2">
    <source>
        <dbReference type="Proteomes" id="UP000481339"/>
    </source>
</evidence>
<dbReference type="SUPFAM" id="SSF54862">
    <property type="entry name" value="4Fe-4S ferredoxins"/>
    <property type="match status" value="1"/>
</dbReference>
<protein>
    <submittedName>
        <fullName evidence="1">Ferredoxin</fullName>
    </submittedName>
</protein>
<dbReference type="OrthoDB" id="4741951at2"/>
<dbReference type="AlphaFoldDB" id="A0A7C8BSR7"/>
<proteinExistence type="predicted"/>
<dbReference type="Proteomes" id="UP000481339">
    <property type="component" value="Unassembled WGS sequence"/>
</dbReference>
<accession>A0A7C8BSR7</accession>
<dbReference type="EMBL" id="WBKA01000001">
    <property type="protein sequence ID" value="KAB1633386.1"/>
    <property type="molecule type" value="Genomic_DNA"/>
</dbReference>
<dbReference type="Gene3D" id="3.30.70.20">
    <property type="match status" value="1"/>
</dbReference>
<keyword evidence="2" id="KW-1185">Reference proteome</keyword>
<reference evidence="1 2" key="1">
    <citation type="submission" date="2019-09" db="EMBL/GenBank/DDBJ databases">
        <title>Phylogeny of genus Pseudoclavibacter and closely related genus.</title>
        <authorList>
            <person name="Li Y."/>
        </authorList>
    </citation>
    <scope>NUCLEOTIDE SEQUENCE [LARGE SCALE GENOMIC DNA]</scope>
    <source>
        <strain evidence="1 2">JCM 16921</strain>
    </source>
</reference>